<dbReference type="STRING" id="1605367.AFM12_08360"/>
<gene>
    <name evidence="4" type="ORF">AFM12_08360</name>
</gene>
<dbReference type="Proteomes" id="UP000050454">
    <property type="component" value="Unassembled WGS sequence"/>
</dbReference>
<dbReference type="PROSITE" id="PS51257">
    <property type="entry name" value="PROKAR_LIPOPROTEIN"/>
    <property type="match status" value="1"/>
</dbReference>
<dbReference type="EMBL" id="LGTQ01000006">
    <property type="protein sequence ID" value="KPM48612.1"/>
    <property type="molecule type" value="Genomic_DNA"/>
</dbReference>
<proteinExistence type="predicted"/>
<reference evidence="4 5" key="1">
    <citation type="submission" date="2015-07" db="EMBL/GenBank/DDBJ databases">
        <title>The draft genome sequence of Leadbetterella sp. JN14-9.</title>
        <authorList>
            <person name="Liu Y."/>
            <person name="Du J."/>
            <person name="Shao Z."/>
        </authorList>
    </citation>
    <scope>NUCLEOTIDE SEQUENCE [LARGE SCALE GENOMIC DNA]</scope>
    <source>
        <strain evidence="4 5">JN14-9</strain>
    </source>
</reference>
<dbReference type="Pfam" id="PF01112">
    <property type="entry name" value="Asparaginase_2"/>
    <property type="match status" value="1"/>
</dbReference>
<organism evidence="4 5">
    <name type="scientific">Jiulongibacter sediminis</name>
    <dbReference type="NCBI Taxonomy" id="1605367"/>
    <lineage>
        <taxon>Bacteria</taxon>
        <taxon>Pseudomonadati</taxon>
        <taxon>Bacteroidota</taxon>
        <taxon>Cytophagia</taxon>
        <taxon>Cytophagales</taxon>
        <taxon>Leadbetterellaceae</taxon>
        <taxon>Jiulongibacter</taxon>
    </lineage>
</organism>
<evidence type="ECO:0000256" key="1">
    <source>
        <dbReference type="PIRSR" id="PIRSR600246-1"/>
    </source>
</evidence>
<evidence type="ECO:0000313" key="4">
    <source>
        <dbReference type="EMBL" id="KPM48612.1"/>
    </source>
</evidence>
<sequence>MTNRREFIKAGSALAALSLISCEEQEKHVQNTNSKPQLPISIATWGPNEAAVNAAMAEIESGKTSLDAVEAGAKVPEGDPKDMSVGYGGRPDRDGKVTLDACIMDWEMNAGSVSFVQGIKHPISVARKVMEKTPHVMLAGEGAQKFAVEEGFEVENILTEEAEKAYEEWLKTAEYKPQANIERHDTIGIMAIDNNSKIAGACTTSGMAFKMHGRVGDSPVIGAGMYVDDEVGGAVATGVGELVLKTCGSFLIVELMRQGKSPQEACEEGVKRIAAKVKNFEESQVGFLAINKEGHHGAFAILKGFNYAINQGGETKVYESDYLVKS</sequence>
<protein>
    <submittedName>
        <fullName evidence="4">Glycosylasparaginase</fullName>
    </submittedName>
</protein>
<dbReference type="PANTHER" id="PTHR10188:SF6">
    <property type="entry name" value="N(4)-(BETA-N-ACETYLGLUCOSAMINYL)-L-ASPARAGINASE"/>
    <property type="match status" value="1"/>
</dbReference>
<evidence type="ECO:0000256" key="2">
    <source>
        <dbReference type="PIRSR" id="PIRSR600246-2"/>
    </source>
</evidence>
<name>A0A0N8H9X8_9BACT</name>
<dbReference type="PANTHER" id="PTHR10188">
    <property type="entry name" value="L-ASPARAGINASE"/>
    <property type="match status" value="1"/>
</dbReference>
<evidence type="ECO:0000313" key="5">
    <source>
        <dbReference type="Proteomes" id="UP000050454"/>
    </source>
</evidence>
<comment type="caution">
    <text evidence="4">The sequence shown here is derived from an EMBL/GenBank/DDBJ whole genome shotgun (WGS) entry which is preliminary data.</text>
</comment>
<feature type="site" description="Cleavage; by autolysis" evidence="3">
    <location>
        <begin position="185"/>
        <end position="186"/>
    </location>
</feature>
<evidence type="ECO:0000256" key="3">
    <source>
        <dbReference type="PIRSR" id="PIRSR600246-3"/>
    </source>
</evidence>
<dbReference type="SUPFAM" id="SSF56235">
    <property type="entry name" value="N-terminal nucleophile aminohydrolases (Ntn hydrolases)"/>
    <property type="match status" value="1"/>
</dbReference>
<accession>A0A0N8H9X8</accession>
<dbReference type="FunFam" id="3.60.20.30:FF:000005">
    <property type="entry name" value="N(4)-(Beta-N-acetylglucosaminyl)-L-asparaginase"/>
    <property type="match status" value="1"/>
</dbReference>
<dbReference type="Gene3D" id="3.60.20.30">
    <property type="entry name" value="(Glycosyl)asparaginase"/>
    <property type="match status" value="1"/>
</dbReference>
<feature type="active site" description="Nucleophile" evidence="1">
    <location>
        <position position="186"/>
    </location>
</feature>
<keyword evidence="5" id="KW-1185">Reference proteome</keyword>
<dbReference type="CDD" id="cd04513">
    <property type="entry name" value="Glycosylasparaginase"/>
    <property type="match status" value="1"/>
</dbReference>
<dbReference type="OrthoDB" id="9780217at2"/>
<dbReference type="GO" id="GO:0016811">
    <property type="term" value="F:hydrolase activity, acting on carbon-nitrogen (but not peptide) bonds, in linear amides"/>
    <property type="evidence" value="ECO:0007669"/>
    <property type="project" value="UniProtKB-ARBA"/>
</dbReference>
<dbReference type="GO" id="GO:0005737">
    <property type="term" value="C:cytoplasm"/>
    <property type="evidence" value="ECO:0007669"/>
    <property type="project" value="TreeGrafter"/>
</dbReference>
<dbReference type="RefSeq" id="WP_055146560.1">
    <property type="nucleotide sequence ID" value="NZ_JXSZ01000006.1"/>
</dbReference>
<dbReference type="InterPro" id="IPR029055">
    <property type="entry name" value="Ntn_hydrolases_N"/>
</dbReference>
<dbReference type="AlphaFoldDB" id="A0A0N8H9X8"/>
<dbReference type="InterPro" id="IPR000246">
    <property type="entry name" value="Peptidase_T2"/>
</dbReference>
<feature type="binding site" evidence="2">
    <location>
        <begin position="237"/>
        <end position="240"/>
    </location>
    <ligand>
        <name>substrate</name>
    </ligand>
</feature>
<dbReference type="PATRIC" id="fig|1605367.3.peg.3050"/>
<feature type="binding site" evidence="2">
    <location>
        <begin position="214"/>
        <end position="217"/>
    </location>
    <ligand>
        <name>substrate</name>
    </ligand>
</feature>